<sequence>MPSTKRKTPSAAAAIEAPSSKKGKTASSSSSSSRPSKKAAAPPPAELPLGKALASTSKKTRDLAIRSLSSFLSSPRPAPLSPLELEKLWKGIFYCFWMSDKPLVQQDLANKLAELCLVFPKESEGEAEGKGKGGRKQDHEGAMSRRAREGLEFWNAFWRTIVREWHGVDKHRINKFLLLMRRFINAGFRLLATEQWNAEATDLFASMLCAPGAPLAVNDTKVPVSITYHVADIYLEELENAVTWSQELSSTEEEDEENEEGGDDGNGDDENVTLVPVTKLLSPFIQSATVALNKVTYANIMESVIQPFLDDTLRAAQHLVDADADDDEDDEEVEEAVASRDGKAAANGKAKAAADGEGAAAEEEGEKEEEEEEEEDDENDEAASDADSDDYPDFDSDAAGDDEDAVQYPMLLALAEPVASPNADADEDEAEDDEDDEGPLALRRAVFRLLFEAASSPSAHHSRRRKIYELWREEQDRLNALDGSGVDAVLPASAAQETEALEEGDDDEEEQDDE</sequence>
<name>A0A5C3F6E6_9BASI</name>
<comment type="similarity">
    <text evidence="2">Belongs to the RRP1 family.</text>
</comment>
<dbReference type="PANTHER" id="PTHR13026:SF0">
    <property type="entry name" value="RIBOSOMAL RNA PROCESSING 1B"/>
    <property type="match status" value="1"/>
</dbReference>
<keyword evidence="7" id="KW-1185">Reference proteome</keyword>
<evidence type="ECO:0000256" key="2">
    <source>
        <dbReference type="ARBA" id="ARBA00006374"/>
    </source>
</evidence>
<feature type="region of interest" description="Disordered" evidence="5">
    <location>
        <begin position="322"/>
        <end position="441"/>
    </location>
</feature>
<proteinExistence type="inferred from homology"/>
<evidence type="ECO:0000256" key="5">
    <source>
        <dbReference type="SAM" id="MobiDB-lite"/>
    </source>
</evidence>
<feature type="region of interest" description="Disordered" evidence="5">
    <location>
        <begin position="482"/>
        <end position="514"/>
    </location>
</feature>
<comment type="subcellular location">
    <subcellularLocation>
        <location evidence="1">Nucleus</location>
    </subcellularLocation>
</comment>
<feature type="region of interest" description="Disordered" evidence="5">
    <location>
        <begin position="245"/>
        <end position="271"/>
    </location>
</feature>
<keyword evidence="3" id="KW-0698">rRNA processing</keyword>
<organism evidence="6 7">
    <name type="scientific">Pseudozyma flocculosa</name>
    <dbReference type="NCBI Taxonomy" id="84751"/>
    <lineage>
        <taxon>Eukaryota</taxon>
        <taxon>Fungi</taxon>
        <taxon>Dikarya</taxon>
        <taxon>Basidiomycota</taxon>
        <taxon>Ustilaginomycotina</taxon>
        <taxon>Ustilaginomycetes</taxon>
        <taxon>Ustilaginales</taxon>
        <taxon>Ustilaginaceae</taxon>
        <taxon>Pseudozyma</taxon>
    </lineage>
</organism>
<dbReference type="EMBL" id="OOIP01000015">
    <property type="protein sequence ID" value="SPO39586.1"/>
    <property type="molecule type" value="Genomic_DNA"/>
</dbReference>
<evidence type="ECO:0000256" key="3">
    <source>
        <dbReference type="ARBA" id="ARBA00022552"/>
    </source>
</evidence>
<evidence type="ECO:0000313" key="7">
    <source>
        <dbReference type="Proteomes" id="UP000323386"/>
    </source>
</evidence>
<feature type="region of interest" description="Disordered" evidence="5">
    <location>
        <begin position="1"/>
        <end position="55"/>
    </location>
</feature>
<feature type="compositionally biased region" description="Acidic residues" evidence="5">
    <location>
        <begin position="424"/>
        <end position="438"/>
    </location>
</feature>
<accession>A0A5C3F6E6</accession>
<protein>
    <submittedName>
        <fullName evidence="6">Uncharacterized protein</fullName>
    </submittedName>
</protein>
<feature type="compositionally biased region" description="Acidic residues" evidence="5">
    <location>
        <begin position="499"/>
        <end position="514"/>
    </location>
</feature>
<evidence type="ECO:0000256" key="1">
    <source>
        <dbReference type="ARBA" id="ARBA00004123"/>
    </source>
</evidence>
<feature type="compositionally biased region" description="Acidic residues" evidence="5">
    <location>
        <begin position="360"/>
        <end position="405"/>
    </location>
</feature>
<reference evidence="6 7" key="1">
    <citation type="submission" date="2018-03" db="EMBL/GenBank/DDBJ databases">
        <authorList>
            <person name="Guldener U."/>
        </authorList>
    </citation>
    <scope>NUCLEOTIDE SEQUENCE [LARGE SCALE GENOMIC DNA]</scope>
    <source>
        <strain evidence="6 7">DAOM196992</strain>
    </source>
</reference>
<feature type="compositionally biased region" description="Low complexity" evidence="5">
    <location>
        <begin position="344"/>
        <end position="359"/>
    </location>
</feature>
<gene>
    <name evidence="6" type="ORF">PSFLO_05067</name>
</gene>
<dbReference type="GO" id="GO:0030688">
    <property type="term" value="C:preribosome, small subunit precursor"/>
    <property type="evidence" value="ECO:0007669"/>
    <property type="project" value="InterPro"/>
</dbReference>
<evidence type="ECO:0000313" key="6">
    <source>
        <dbReference type="EMBL" id="SPO39586.1"/>
    </source>
</evidence>
<dbReference type="Pfam" id="PF05997">
    <property type="entry name" value="Nop52"/>
    <property type="match status" value="1"/>
</dbReference>
<dbReference type="OrthoDB" id="2019504at2759"/>
<dbReference type="InterPro" id="IPR010301">
    <property type="entry name" value="RRP1"/>
</dbReference>
<dbReference type="Proteomes" id="UP000323386">
    <property type="component" value="Unassembled WGS sequence"/>
</dbReference>
<feature type="compositionally biased region" description="Acidic residues" evidence="5">
    <location>
        <begin position="322"/>
        <end position="335"/>
    </location>
</feature>
<dbReference type="GO" id="GO:0006364">
    <property type="term" value="P:rRNA processing"/>
    <property type="evidence" value="ECO:0007669"/>
    <property type="project" value="UniProtKB-KW"/>
</dbReference>
<dbReference type="GO" id="GO:0005634">
    <property type="term" value="C:nucleus"/>
    <property type="evidence" value="ECO:0007669"/>
    <property type="project" value="UniProtKB-SubCell"/>
</dbReference>
<dbReference type="AlphaFoldDB" id="A0A5C3F6E6"/>
<dbReference type="PANTHER" id="PTHR13026">
    <property type="entry name" value="NNP-1 PROTEIN NOVEL NUCLEAR PROTEIN 1 NOP52"/>
    <property type="match status" value="1"/>
</dbReference>
<keyword evidence="4" id="KW-0539">Nucleus</keyword>
<feature type="compositionally biased region" description="Acidic residues" evidence="5">
    <location>
        <begin position="250"/>
        <end position="271"/>
    </location>
</feature>
<evidence type="ECO:0000256" key="4">
    <source>
        <dbReference type="ARBA" id="ARBA00023242"/>
    </source>
</evidence>
<feature type="compositionally biased region" description="Low complexity" evidence="5">
    <location>
        <begin position="9"/>
        <end position="40"/>
    </location>
</feature>